<evidence type="ECO:0000313" key="3">
    <source>
        <dbReference type="Proteomes" id="UP000499080"/>
    </source>
</evidence>
<name>A0A4Y2VGB2_ARAVE</name>
<dbReference type="EMBL" id="BGPR01046215">
    <property type="protein sequence ID" value="GBO23186.1"/>
    <property type="molecule type" value="Genomic_DNA"/>
</dbReference>
<comment type="caution">
    <text evidence="2">The sequence shown here is derived from an EMBL/GenBank/DDBJ whole genome shotgun (WGS) entry which is preliminary data.</text>
</comment>
<sequence length="119" mass="13898">MSPLWTLLSDGCVMHRDVARTIQGAGFSDVTCDELVFKLIECYNIEEIRRQMTFLIYFYTILKATSNQHAKQKKWQQEKCKSSQNSVPSRSQHSRTKKQKGEKGRNMIPEREKLLLHPP</sequence>
<evidence type="ECO:0000256" key="1">
    <source>
        <dbReference type="SAM" id="MobiDB-lite"/>
    </source>
</evidence>
<accession>A0A4Y2VGB2</accession>
<feature type="region of interest" description="Disordered" evidence="1">
    <location>
        <begin position="72"/>
        <end position="119"/>
    </location>
</feature>
<feature type="compositionally biased region" description="Polar residues" evidence="1">
    <location>
        <begin position="82"/>
        <end position="91"/>
    </location>
</feature>
<protein>
    <submittedName>
        <fullName evidence="2">Uncharacterized protein</fullName>
    </submittedName>
</protein>
<reference evidence="2 3" key="1">
    <citation type="journal article" date="2019" name="Sci. Rep.">
        <title>Orb-weaving spider Araneus ventricosus genome elucidates the spidroin gene catalogue.</title>
        <authorList>
            <person name="Kono N."/>
            <person name="Nakamura H."/>
            <person name="Ohtoshi R."/>
            <person name="Moran D.A.P."/>
            <person name="Shinohara A."/>
            <person name="Yoshida Y."/>
            <person name="Fujiwara M."/>
            <person name="Mori M."/>
            <person name="Tomita M."/>
            <person name="Arakawa K."/>
        </authorList>
    </citation>
    <scope>NUCLEOTIDE SEQUENCE [LARGE SCALE GENOMIC DNA]</scope>
</reference>
<proteinExistence type="predicted"/>
<evidence type="ECO:0000313" key="2">
    <source>
        <dbReference type="EMBL" id="GBO23186.1"/>
    </source>
</evidence>
<gene>
    <name evidence="2" type="ORF">AVEN_40580_1</name>
</gene>
<organism evidence="2 3">
    <name type="scientific">Araneus ventricosus</name>
    <name type="common">Orbweaver spider</name>
    <name type="synonym">Epeira ventricosa</name>
    <dbReference type="NCBI Taxonomy" id="182803"/>
    <lineage>
        <taxon>Eukaryota</taxon>
        <taxon>Metazoa</taxon>
        <taxon>Ecdysozoa</taxon>
        <taxon>Arthropoda</taxon>
        <taxon>Chelicerata</taxon>
        <taxon>Arachnida</taxon>
        <taxon>Araneae</taxon>
        <taxon>Araneomorphae</taxon>
        <taxon>Entelegynae</taxon>
        <taxon>Araneoidea</taxon>
        <taxon>Araneidae</taxon>
        <taxon>Araneus</taxon>
    </lineage>
</organism>
<dbReference type="Proteomes" id="UP000499080">
    <property type="component" value="Unassembled WGS sequence"/>
</dbReference>
<dbReference type="AlphaFoldDB" id="A0A4Y2VGB2"/>
<feature type="compositionally biased region" description="Basic and acidic residues" evidence="1">
    <location>
        <begin position="99"/>
        <end position="119"/>
    </location>
</feature>
<keyword evidence="3" id="KW-1185">Reference proteome</keyword>